<proteinExistence type="predicted"/>
<dbReference type="PANTHER" id="PTHR14963:SF7">
    <property type="entry name" value="RHO GTPASE-ACTIVATING PROTEIN 19"/>
    <property type="match status" value="1"/>
</dbReference>
<name>A0ABY7FAV4_MYAAR</name>
<dbReference type="InterPro" id="IPR000198">
    <property type="entry name" value="RhoGAP_dom"/>
</dbReference>
<evidence type="ECO:0000313" key="3">
    <source>
        <dbReference type="EMBL" id="WAR19240.1"/>
    </source>
</evidence>
<dbReference type="Pfam" id="PF00620">
    <property type="entry name" value="RhoGAP"/>
    <property type="match status" value="1"/>
</dbReference>
<dbReference type="InterPro" id="IPR008936">
    <property type="entry name" value="Rho_GTPase_activation_prot"/>
</dbReference>
<organism evidence="3 4">
    <name type="scientific">Mya arenaria</name>
    <name type="common">Soft-shell clam</name>
    <dbReference type="NCBI Taxonomy" id="6604"/>
    <lineage>
        <taxon>Eukaryota</taxon>
        <taxon>Metazoa</taxon>
        <taxon>Spiralia</taxon>
        <taxon>Lophotrochozoa</taxon>
        <taxon>Mollusca</taxon>
        <taxon>Bivalvia</taxon>
        <taxon>Autobranchia</taxon>
        <taxon>Heteroconchia</taxon>
        <taxon>Euheterodonta</taxon>
        <taxon>Imparidentia</taxon>
        <taxon>Neoheterodontei</taxon>
        <taxon>Myida</taxon>
        <taxon>Myoidea</taxon>
        <taxon>Myidae</taxon>
        <taxon>Mya</taxon>
    </lineage>
</organism>
<evidence type="ECO:0000256" key="1">
    <source>
        <dbReference type="ARBA" id="ARBA00022468"/>
    </source>
</evidence>
<accession>A0ABY7FAV4</accession>
<dbReference type="Proteomes" id="UP001164746">
    <property type="component" value="Chromosome 11"/>
</dbReference>
<dbReference type="SUPFAM" id="SSF48350">
    <property type="entry name" value="GTPase activation domain, GAP"/>
    <property type="match status" value="1"/>
</dbReference>
<dbReference type="PANTHER" id="PTHR14963">
    <property type="entry name" value="RHO GTPASE ACTIVATING PROTEIN 18,19-RELATED"/>
    <property type="match status" value="1"/>
</dbReference>
<sequence length="212" mass="23541">MSKLCLTAREKKHALEKQVKSLQLLMLMLPRENAAFLETLFKLLSRTARCPANKMAATSLGVVFAPSLICPRKLSAEGLQSVSGTLSKVVTLMIENMESIFKVPCEIAADVANFWQEMEDPSMELLTAQACNEKKAKNGSSSAMKTVNTFAERKSPEEYTFVEETQTALAQLIARVQPAKKLLKQLIRDTIVQCNTKKGKHSRSRSFGESLK</sequence>
<feature type="domain" description="Rho-GAP" evidence="2">
    <location>
        <begin position="1"/>
        <end position="101"/>
    </location>
</feature>
<keyword evidence="1" id="KW-0343">GTPase activation</keyword>
<reference evidence="3" key="1">
    <citation type="submission" date="2022-11" db="EMBL/GenBank/DDBJ databases">
        <title>Centuries of genome instability and evolution in soft-shell clam transmissible cancer (bioRxiv).</title>
        <authorList>
            <person name="Hart S.F.M."/>
            <person name="Yonemitsu M.A."/>
            <person name="Giersch R.M."/>
            <person name="Beal B.F."/>
            <person name="Arriagada G."/>
            <person name="Davis B.W."/>
            <person name="Ostrander E.A."/>
            <person name="Goff S.P."/>
            <person name="Metzger M.J."/>
        </authorList>
    </citation>
    <scope>NUCLEOTIDE SEQUENCE</scope>
    <source>
        <strain evidence="3">MELC-2E11</strain>
        <tissue evidence="3">Siphon/mantle</tissue>
    </source>
</reference>
<feature type="non-terminal residue" evidence="3">
    <location>
        <position position="1"/>
    </location>
</feature>
<evidence type="ECO:0000259" key="2">
    <source>
        <dbReference type="PROSITE" id="PS50238"/>
    </source>
</evidence>
<protein>
    <submittedName>
        <fullName evidence="3">RHG19-like protein</fullName>
    </submittedName>
</protein>
<dbReference type="Gene3D" id="1.10.555.10">
    <property type="entry name" value="Rho GTPase activation protein"/>
    <property type="match status" value="1"/>
</dbReference>
<dbReference type="EMBL" id="CP111022">
    <property type="protein sequence ID" value="WAR19240.1"/>
    <property type="molecule type" value="Genomic_DNA"/>
</dbReference>
<gene>
    <name evidence="3" type="ORF">MAR_001078</name>
</gene>
<keyword evidence="4" id="KW-1185">Reference proteome</keyword>
<evidence type="ECO:0000313" key="4">
    <source>
        <dbReference type="Proteomes" id="UP001164746"/>
    </source>
</evidence>
<dbReference type="PROSITE" id="PS50238">
    <property type="entry name" value="RHOGAP"/>
    <property type="match status" value="1"/>
</dbReference>